<keyword evidence="7 17" id="KW-0547">Nucleotide-binding</keyword>
<dbReference type="InterPro" id="IPR003609">
    <property type="entry name" value="Pan_app"/>
</dbReference>
<gene>
    <name evidence="23" type="ORF">RJ641_006876</name>
</gene>
<protein>
    <recommendedName>
        <fullName evidence="17">Receptor-like serine/threonine-protein kinase</fullName>
        <ecNumber evidence="17">2.7.11.1</ecNumber>
    </recommendedName>
</protein>
<comment type="catalytic activity">
    <reaction evidence="15 17">
        <text>L-threonyl-[protein] + ATP = O-phospho-L-threonyl-[protein] + ADP + H(+)</text>
        <dbReference type="Rhea" id="RHEA:46608"/>
        <dbReference type="Rhea" id="RHEA-COMP:11060"/>
        <dbReference type="Rhea" id="RHEA-COMP:11605"/>
        <dbReference type="ChEBI" id="CHEBI:15378"/>
        <dbReference type="ChEBI" id="CHEBI:30013"/>
        <dbReference type="ChEBI" id="CHEBI:30616"/>
        <dbReference type="ChEBI" id="CHEBI:61977"/>
        <dbReference type="ChEBI" id="CHEBI:456216"/>
        <dbReference type="EC" id="2.7.11.1"/>
    </reaction>
</comment>
<organism evidence="23 24">
    <name type="scientific">Dillenia turbinata</name>
    <dbReference type="NCBI Taxonomy" id="194707"/>
    <lineage>
        <taxon>Eukaryota</taxon>
        <taxon>Viridiplantae</taxon>
        <taxon>Streptophyta</taxon>
        <taxon>Embryophyta</taxon>
        <taxon>Tracheophyta</taxon>
        <taxon>Spermatophyta</taxon>
        <taxon>Magnoliopsida</taxon>
        <taxon>eudicotyledons</taxon>
        <taxon>Gunneridae</taxon>
        <taxon>Pentapetalae</taxon>
        <taxon>Dilleniales</taxon>
        <taxon>Dilleniaceae</taxon>
        <taxon>Dillenia</taxon>
    </lineage>
</organism>
<keyword evidence="4 17" id="KW-0808">Transferase</keyword>
<keyword evidence="6 19" id="KW-0732">Signal</keyword>
<proteinExistence type="inferred from homology"/>
<feature type="domain" description="Apple" evidence="22">
    <location>
        <begin position="335"/>
        <end position="416"/>
    </location>
</feature>
<evidence type="ECO:0000256" key="8">
    <source>
        <dbReference type="ARBA" id="ARBA00022777"/>
    </source>
</evidence>
<name>A0AAN8V683_9MAGN</name>
<dbReference type="PANTHER" id="PTHR47974">
    <property type="entry name" value="OS07G0415500 PROTEIN"/>
    <property type="match status" value="1"/>
</dbReference>
<evidence type="ECO:0000313" key="24">
    <source>
        <dbReference type="Proteomes" id="UP001370490"/>
    </source>
</evidence>
<dbReference type="CDD" id="cd14066">
    <property type="entry name" value="STKc_IRAK"/>
    <property type="match status" value="1"/>
</dbReference>
<comment type="similarity">
    <text evidence="17">Belongs to the protein kinase superfamily. Ser/Thr protein kinase family.</text>
</comment>
<evidence type="ECO:0000256" key="1">
    <source>
        <dbReference type="ARBA" id="ARBA00004479"/>
    </source>
</evidence>
<evidence type="ECO:0000256" key="6">
    <source>
        <dbReference type="ARBA" id="ARBA00022729"/>
    </source>
</evidence>
<feature type="domain" description="Bulb-type lectin" evidence="21">
    <location>
        <begin position="28"/>
        <end position="150"/>
    </location>
</feature>
<dbReference type="GO" id="GO:0048544">
    <property type="term" value="P:recognition of pollen"/>
    <property type="evidence" value="ECO:0007669"/>
    <property type="project" value="InterPro"/>
</dbReference>
<dbReference type="CDD" id="cd00028">
    <property type="entry name" value="B_lectin"/>
    <property type="match status" value="1"/>
</dbReference>
<keyword evidence="10" id="KW-1133">Transmembrane helix</keyword>
<keyword evidence="9 17" id="KW-0067">ATP-binding</keyword>
<dbReference type="PROSITE" id="PS50011">
    <property type="entry name" value="PROTEIN_KINASE_DOM"/>
    <property type="match status" value="1"/>
</dbReference>
<dbReference type="GO" id="GO:0004674">
    <property type="term" value="F:protein serine/threonine kinase activity"/>
    <property type="evidence" value="ECO:0007669"/>
    <property type="project" value="UniProtKB-KW"/>
</dbReference>
<dbReference type="InterPro" id="IPR008271">
    <property type="entry name" value="Ser/Thr_kinase_AS"/>
</dbReference>
<evidence type="ECO:0000256" key="9">
    <source>
        <dbReference type="ARBA" id="ARBA00022840"/>
    </source>
</evidence>
<dbReference type="PROSITE" id="PS50927">
    <property type="entry name" value="BULB_LECTIN"/>
    <property type="match status" value="1"/>
</dbReference>
<feature type="binding site" evidence="18">
    <location>
        <position position="539"/>
    </location>
    <ligand>
        <name>ATP</name>
        <dbReference type="ChEBI" id="CHEBI:30616"/>
    </ligand>
</feature>
<evidence type="ECO:0000259" key="21">
    <source>
        <dbReference type="PROSITE" id="PS50927"/>
    </source>
</evidence>
<evidence type="ECO:0000256" key="2">
    <source>
        <dbReference type="ARBA" id="ARBA00022527"/>
    </source>
</evidence>
<keyword evidence="13" id="KW-0675">Receptor</keyword>
<dbReference type="PROSITE" id="PS00108">
    <property type="entry name" value="PROTEIN_KINASE_ST"/>
    <property type="match status" value="1"/>
</dbReference>
<evidence type="ECO:0000313" key="23">
    <source>
        <dbReference type="EMBL" id="KAK6928285.1"/>
    </source>
</evidence>
<keyword evidence="12" id="KW-1015">Disulfide bond</keyword>
<dbReference type="EMBL" id="JBAMMX010000014">
    <property type="protein sequence ID" value="KAK6928285.1"/>
    <property type="molecule type" value="Genomic_DNA"/>
</dbReference>
<dbReference type="EC" id="2.7.11.1" evidence="17"/>
<sequence>MSLLLVFLVLPLLSCSISLSSSAELHSLNKRSYLSPEKPEDHLVSPNRVFSSGFLPVGENAYCFAIWFNNPASSEPHKPIWIANRNQPVNGKLSKLSISNSGNVILTDAEQSIVWSSCSSSLLPVRLSINDKGNLVLRSSENVTLWQSFDSPTDTLLPNQPFTRHTTLVSFRSESNYSNGFYKLYFDNDNVLRLLYDSADVSSIYWPDPWLLTWDTGRSTYNNSKIAMFDDFGYFVSSDHLEFFASDYGVGVRRRLTLDTDGVLRMYSLEGKSGRWVVSWQAQPDPCRAHGVCGPNSLCDYYHGSGRRCSCIPGFKMVNAMDWSSGCEPEQRPICNDDISKVKFVRQNHVEFFGFDYDYYPNYTLESCKKICLESCTCKGFLYKLENGVYKCHLKSLMINGKHSPNLLGTIYAKIKLSTSSNRVKENKLECFGQATHKLNRTYEKKHESDVVNALLYFGCAIGGTEIVCIISVCLFLSRKQEGSGAAERGYLVAATGHRRFTFEELKKATKGFCEEIGKGGSGIVYKGMLPSHGVVAVKRLDEASIAEDVFLAEVSTIGRLNHMNLINMLGYCAEGKHRLFVYDYMQNGSLADNLSSNALDWDKRFKIAVGTARGLAYLHEECLEWILHCDVKPQNILLDSNYQPKVADFGLSKLLSKGGMNNSGFSRIRGTEGYMAPEWFSNQSISSKVDVYSYGIAMLEMVTGKNPTSIFAFDDREDAKKMSLVTWVREKLETGVSASSLRMEDVFDPAVDAYYDVKKIEILVKVALQCVEENKDARPTMRKVVDMLLLDENEK</sequence>
<dbReference type="InterPro" id="IPR001480">
    <property type="entry name" value="Bulb-type_lectin_dom"/>
</dbReference>
<evidence type="ECO:0000256" key="13">
    <source>
        <dbReference type="ARBA" id="ARBA00023170"/>
    </source>
</evidence>
<dbReference type="InterPro" id="IPR011009">
    <property type="entry name" value="Kinase-like_dom_sf"/>
</dbReference>
<dbReference type="Proteomes" id="UP001370490">
    <property type="component" value="Unassembled WGS sequence"/>
</dbReference>
<dbReference type="Pfam" id="PF00954">
    <property type="entry name" value="S_locus_glycop"/>
    <property type="match status" value="1"/>
</dbReference>
<dbReference type="Gene3D" id="3.30.200.20">
    <property type="entry name" value="Phosphorylase Kinase, domain 1"/>
    <property type="match status" value="1"/>
</dbReference>
<evidence type="ECO:0000256" key="18">
    <source>
        <dbReference type="PROSITE-ProRule" id="PRU10141"/>
    </source>
</evidence>
<dbReference type="FunFam" id="3.30.200.20:FF:000059">
    <property type="entry name" value="S-receptor-like serine/threonine-protein kinase"/>
    <property type="match status" value="1"/>
</dbReference>
<dbReference type="SUPFAM" id="SSF51110">
    <property type="entry name" value="alpha-D-mannose-specific plant lectins"/>
    <property type="match status" value="1"/>
</dbReference>
<dbReference type="GO" id="GO:0005524">
    <property type="term" value="F:ATP binding"/>
    <property type="evidence" value="ECO:0007669"/>
    <property type="project" value="UniProtKB-UniRule"/>
</dbReference>
<dbReference type="PROSITE" id="PS00107">
    <property type="entry name" value="PROTEIN_KINASE_ATP"/>
    <property type="match status" value="1"/>
</dbReference>
<evidence type="ECO:0000256" key="4">
    <source>
        <dbReference type="ARBA" id="ARBA00022679"/>
    </source>
</evidence>
<feature type="signal peptide" evidence="19">
    <location>
        <begin position="1"/>
        <end position="22"/>
    </location>
</feature>
<dbReference type="SUPFAM" id="SSF56112">
    <property type="entry name" value="Protein kinase-like (PK-like)"/>
    <property type="match status" value="1"/>
</dbReference>
<feature type="domain" description="Protein kinase" evidence="20">
    <location>
        <begin position="511"/>
        <end position="791"/>
    </location>
</feature>
<keyword evidence="8 17" id="KW-0418">Kinase</keyword>
<dbReference type="SUPFAM" id="SSF57414">
    <property type="entry name" value="Hairpin loop containing domain-like"/>
    <property type="match status" value="1"/>
</dbReference>
<dbReference type="Pfam" id="PF00069">
    <property type="entry name" value="Pkinase"/>
    <property type="match status" value="1"/>
</dbReference>
<reference evidence="23 24" key="1">
    <citation type="submission" date="2023-12" db="EMBL/GenBank/DDBJ databases">
        <title>A high-quality genome assembly for Dillenia turbinata (Dilleniales).</title>
        <authorList>
            <person name="Chanderbali A."/>
        </authorList>
    </citation>
    <scope>NUCLEOTIDE SEQUENCE [LARGE SCALE GENOMIC DNA]</scope>
    <source>
        <strain evidence="23">LSX21</strain>
        <tissue evidence="23">Leaf</tissue>
    </source>
</reference>
<dbReference type="Gene3D" id="1.10.510.10">
    <property type="entry name" value="Transferase(Phosphotransferase) domain 1"/>
    <property type="match status" value="1"/>
</dbReference>
<dbReference type="PROSITE" id="PS50948">
    <property type="entry name" value="PAN"/>
    <property type="match status" value="1"/>
</dbReference>
<keyword evidence="5" id="KW-0812">Transmembrane</keyword>
<keyword evidence="24" id="KW-1185">Reference proteome</keyword>
<dbReference type="Gene3D" id="2.90.10.10">
    <property type="entry name" value="Bulb-type lectin domain"/>
    <property type="match status" value="2"/>
</dbReference>
<dbReference type="AlphaFoldDB" id="A0AAN8V683"/>
<dbReference type="InterPro" id="IPR024171">
    <property type="entry name" value="SRK-like_kinase"/>
</dbReference>
<evidence type="ECO:0000256" key="3">
    <source>
        <dbReference type="ARBA" id="ARBA00022536"/>
    </source>
</evidence>
<evidence type="ECO:0000256" key="5">
    <source>
        <dbReference type="ARBA" id="ARBA00022692"/>
    </source>
</evidence>
<keyword evidence="3" id="KW-0245">EGF-like domain</keyword>
<dbReference type="InterPro" id="IPR036426">
    <property type="entry name" value="Bulb-type_lectin_dom_sf"/>
</dbReference>
<dbReference type="InterPro" id="IPR000719">
    <property type="entry name" value="Prot_kinase_dom"/>
</dbReference>
<dbReference type="InterPro" id="IPR017441">
    <property type="entry name" value="Protein_kinase_ATP_BS"/>
</dbReference>
<dbReference type="InterPro" id="IPR000858">
    <property type="entry name" value="S_locus_glycoprot_dom"/>
</dbReference>
<evidence type="ECO:0000256" key="10">
    <source>
        <dbReference type="ARBA" id="ARBA00022989"/>
    </source>
</evidence>
<evidence type="ECO:0000256" key="19">
    <source>
        <dbReference type="SAM" id="SignalP"/>
    </source>
</evidence>
<dbReference type="SMART" id="SM00108">
    <property type="entry name" value="B_lectin"/>
    <property type="match status" value="1"/>
</dbReference>
<evidence type="ECO:0000256" key="7">
    <source>
        <dbReference type="ARBA" id="ARBA00022741"/>
    </source>
</evidence>
<evidence type="ECO:0000256" key="15">
    <source>
        <dbReference type="ARBA" id="ARBA00047899"/>
    </source>
</evidence>
<keyword evidence="2 17" id="KW-0723">Serine/threonine-protein kinase</keyword>
<evidence type="ECO:0000259" key="22">
    <source>
        <dbReference type="PROSITE" id="PS50948"/>
    </source>
</evidence>
<comment type="subcellular location">
    <subcellularLocation>
        <location evidence="1">Membrane</location>
        <topology evidence="1">Single-pass type I membrane protein</topology>
    </subcellularLocation>
</comment>
<keyword evidence="14" id="KW-0325">Glycoprotein</keyword>
<dbReference type="Pfam" id="PF01453">
    <property type="entry name" value="B_lectin"/>
    <property type="match status" value="1"/>
</dbReference>
<evidence type="ECO:0000256" key="11">
    <source>
        <dbReference type="ARBA" id="ARBA00023136"/>
    </source>
</evidence>
<evidence type="ECO:0000256" key="12">
    <source>
        <dbReference type="ARBA" id="ARBA00023157"/>
    </source>
</evidence>
<dbReference type="PANTHER" id="PTHR47974:SF3">
    <property type="entry name" value="RECEPTOR-LIKE SERINE_THREONINE-PROTEIN KINASE"/>
    <property type="match status" value="1"/>
</dbReference>
<dbReference type="FunFam" id="1.10.510.10:FF:000537">
    <property type="entry name" value="Putative receptor-like protein kinase"/>
    <property type="match status" value="1"/>
</dbReference>
<dbReference type="PIRSF" id="PIRSF000641">
    <property type="entry name" value="SRK"/>
    <property type="match status" value="1"/>
</dbReference>
<comment type="caution">
    <text evidence="23">The sequence shown here is derived from an EMBL/GenBank/DDBJ whole genome shotgun (WGS) entry which is preliminary data.</text>
</comment>
<evidence type="ECO:0000256" key="16">
    <source>
        <dbReference type="ARBA" id="ARBA00048679"/>
    </source>
</evidence>
<dbReference type="SMART" id="SM00220">
    <property type="entry name" value="S_TKc"/>
    <property type="match status" value="1"/>
</dbReference>
<dbReference type="GO" id="GO:0016020">
    <property type="term" value="C:membrane"/>
    <property type="evidence" value="ECO:0007669"/>
    <property type="project" value="UniProtKB-SubCell"/>
</dbReference>
<comment type="catalytic activity">
    <reaction evidence="16 17">
        <text>L-seryl-[protein] + ATP = O-phospho-L-seryl-[protein] + ADP + H(+)</text>
        <dbReference type="Rhea" id="RHEA:17989"/>
        <dbReference type="Rhea" id="RHEA-COMP:9863"/>
        <dbReference type="Rhea" id="RHEA-COMP:11604"/>
        <dbReference type="ChEBI" id="CHEBI:15378"/>
        <dbReference type="ChEBI" id="CHEBI:29999"/>
        <dbReference type="ChEBI" id="CHEBI:30616"/>
        <dbReference type="ChEBI" id="CHEBI:83421"/>
        <dbReference type="ChEBI" id="CHEBI:456216"/>
        <dbReference type="EC" id="2.7.11.1"/>
    </reaction>
</comment>
<keyword evidence="11" id="KW-0472">Membrane</keyword>
<evidence type="ECO:0000256" key="14">
    <source>
        <dbReference type="ARBA" id="ARBA00023180"/>
    </source>
</evidence>
<feature type="chain" id="PRO_5042848031" description="Receptor-like serine/threonine-protein kinase" evidence="19">
    <location>
        <begin position="23"/>
        <end position="796"/>
    </location>
</feature>
<evidence type="ECO:0000256" key="17">
    <source>
        <dbReference type="PIRNR" id="PIRNR000641"/>
    </source>
</evidence>
<accession>A0AAN8V683</accession>
<evidence type="ECO:0000259" key="20">
    <source>
        <dbReference type="PROSITE" id="PS50011"/>
    </source>
</evidence>